<evidence type="ECO:0000256" key="9">
    <source>
        <dbReference type="HAMAP-Rule" id="MF_00097"/>
    </source>
</evidence>
<protein>
    <recommendedName>
        <fullName evidence="9">Thiamine-phosphate synthase</fullName>
        <shortName evidence="9">TP synthase</shortName>
        <shortName evidence="9">TPS</shortName>
        <ecNumber evidence="9">2.5.1.3</ecNumber>
    </recommendedName>
    <alternativeName>
        <fullName evidence="9">Thiamine-phosphate pyrophosphorylase</fullName>
        <shortName evidence="9">TMP pyrophosphorylase</shortName>
        <shortName evidence="9">TMP-PPase</shortName>
    </alternativeName>
</protein>
<dbReference type="GO" id="GO:0005737">
    <property type="term" value="C:cytoplasm"/>
    <property type="evidence" value="ECO:0007669"/>
    <property type="project" value="TreeGrafter"/>
</dbReference>
<dbReference type="InterPro" id="IPR034291">
    <property type="entry name" value="TMP_synthase"/>
</dbReference>
<evidence type="ECO:0000313" key="13">
    <source>
        <dbReference type="EMBL" id="SEL74586.1"/>
    </source>
</evidence>
<evidence type="ECO:0000256" key="4">
    <source>
        <dbReference type="ARBA" id="ARBA00022842"/>
    </source>
</evidence>
<dbReference type="InterPro" id="IPR036206">
    <property type="entry name" value="ThiamineP_synth_sf"/>
</dbReference>
<dbReference type="HAMAP" id="MF_00097">
    <property type="entry name" value="TMP_synthase"/>
    <property type="match status" value="1"/>
</dbReference>
<evidence type="ECO:0000256" key="1">
    <source>
        <dbReference type="ARBA" id="ARBA00005165"/>
    </source>
</evidence>
<organism evidence="13 14">
    <name type="scientific">Parapedobacter koreensis</name>
    <dbReference type="NCBI Taxonomy" id="332977"/>
    <lineage>
        <taxon>Bacteria</taxon>
        <taxon>Pseudomonadati</taxon>
        <taxon>Bacteroidota</taxon>
        <taxon>Sphingobacteriia</taxon>
        <taxon>Sphingobacteriales</taxon>
        <taxon>Sphingobacteriaceae</taxon>
        <taxon>Parapedobacter</taxon>
    </lineage>
</organism>
<dbReference type="SUPFAM" id="SSF51391">
    <property type="entry name" value="Thiamin phosphate synthase"/>
    <property type="match status" value="1"/>
</dbReference>
<feature type="binding site" evidence="9">
    <location>
        <begin position="35"/>
        <end position="39"/>
    </location>
    <ligand>
        <name>4-amino-2-methyl-5-(diphosphooxymethyl)pyrimidine</name>
        <dbReference type="ChEBI" id="CHEBI:57841"/>
    </ligand>
</feature>
<dbReference type="GO" id="GO:0009229">
    <property type="term" value="P:thiamine diphosphate biosynthetic process"/>
    <property type="evidence" value="ECO:0007669"/>
    <property type="project" value="UniProtKB-UniRule"/>
</dbReference>
<comment type="catalytic activity">
    <reaction evidence="8 9 10">
        <text>2-[(2R,5Z)-2-carboxy-4-methylthiazol-5(2H)-ylidene]ethyl phosphate + 4-amino-2-methyl-5-(diphosphooxymethyl)pyrimidine + 2 H(+) = thiamine phosphate + CO2 + diphosphate</text>
        <dbReference type="Rhea" id="RHEA:47844"/>
        <dbReference type="ChEBI" id="CHEBI:15378"/>
        <dbReference type="ChEBI" id="CHEBI:16526"/>
        <dbReference type="ChEBI" id="CHEBI:33019"/>
        <dbReference type="ChEBI" id="CHEBI:37575"/>
        <dbReference type="ChEBI" id="CHEBI:57841"/>
        <dbReference type="ChEBI" id="CHEBI:62899"/>
        <dbReference type="EC" id="2.5.1.3"/>
    </reaction>
</comment>
<dbReference type="Pfam" id="PF02581">
    <property type="entry name" value="TMP-TENI"/>
    <property type="match status" value="1"/>
</dbReference>
<sequence length="224" mass="24266">MEHINKMHYITHSLADYPIVQQVEDVCKGGCMWVQLRMKQASTDERLATALEIYPRLKRYGAKLIVNDDVYVAKVVDADGVHIGAEDMHPADARHILGPGKIIGCTANTLEDVLRLSRYDIDYIGVGPFRFTSTKEKLSPVLGLMGIHRIVAAARAQGVHVPLIAIGGIMSGDIHKLKETGIYGVAVSGAIHNAADKVAACQAIAALLATDHQLLTTDHALSKK</sequence>
<comment type="pathway">
    <text evidence="1 9 11">Cofactor biosynthesis; thiamine diphosphate biosynthesis; thiamine phosphate from 4-amino-2-methyl-5-diphosphomethylpyrimidine and 4-methyl-5-(2-phosphoethyl)-thiazole: step 1/1.</text>
</comment>
<dbReference type="UniPathway" id="UPA00060">
    <property type="reaction ID" value="UER00141"/>
</dbReference>
<evidence type="ECO:0000256" key="8">
    <source>
        <dbReference type="ARBA" id="ARBA00047883"/>
    </source>
</evidence>
<evidence type="ECO:0000256" key="11">
    <source>
        <dbReference type="RuleBase" id="RU004253"/>
    </source>
</evidence>
<evidence type="ECO:0000259" key="12">
    <source>
        <dbReference type="Pfam" id="PF02581"/>
    </source>
</evidence>
<dbReference type="PANTHER" id="PTHR20857">
    <property type="entry name" value="THIAMINE-PHOSPHATE PYROPHOSPHORYLASE"/>
    <property type="match status" value="1"/>
</dbReference>
<dbReference type="GO" id="GO:0009228">
    <property type="term" value="P:thiamine biosynthetic process"/>
    <property type="evidence" value="ECO:0007669"/>
    <property type="project" value="UniProtKB-KW"/>
</dbReference>
<comment type="function">
    <text evidence="9">Condenses 4-methyl-5-(beta-hydroxyethyl)thiazole monophosphate (THZ-P) and 2-methyl-4-amino-5-hydroxymethyl pyrimidine pyrophosphate (HMP-PP) to form thiamine monophosphate (TMP).</text>
</comment>
<comment type="catalytic activity">
    <reaction evidence="7 9 10">
        <text>2-(2-carboxy-4-methylthiazol-5-yl)ethyl phosphate + 4-amino-2-methyl-5-(diphosphooxymethyl)pyrimidine + 2 H(+) = thiamine phosphate + CO2 + diphosphate</text>
        <dbReference type="Rhea" id="RHEA:47848"/>
        <dbReference type="ChEBI" id="CHEBI:15378"/>
        <dbReference type="ChEBI" id="CHEBI:16526"/>
        <dbReference type="ChEBI" id="CHEBI:33019"/>
        <dbReference type="ChEBI" id="CHEBI:37575"/>
        <dbReference type="ChEBI" id="CHEBI:57841"/>
        <dbReference type="ChEBI" id="CHEBI:62890"/>
        <dbReference type="EC" id="2.5.1.3"/>
    </reaction>
</comment>
<dbReference type="CDD" id="cd00564">
    <property type="entry name" value="TMP_TenI"/>
    <property type="match status" value="1"/>
</dbReference>
<comment type="caution">
    <text evidence="9">Lacks conserved residue(s) required for the propagation of feature annotation.</text>
</comment>
<keyword evidence="5 9" id="KW-0784">Thiamine biosynthesis</keyword>
<feature type="binding site" evidence="9">
    <location>
        <position position="106"/>
    </location>
    <ligand>
        <name>4-amino-2-methyl-5-(diphosphooxymethyl)pyrimidine</name>
        <dbReference type="ChEBI" id="CHEBI:57841"/>
    </ligand>
</feature>
<evidence type="ECO:0000256" key="3">
    <source>
        <dbReference type="ARBA" id="ARBA00022723"/>
    </source>
</evidence>
<dbReference type="GO" id="GO:0004789">
    <property type="term" value="F:thiamine-phosphate diphosphorylase activity"/>
    <property type="evidence" value="ECO:0007669"/>
    <property type="project" value="UniProtKB-UniRule"/>
</dbReference>
<dbReference type="NCBIfam" id="TIGR00693">
    <property type="entry name" value="thiE"/>
    <property type="match status" value="1"/>
</dbReference>
<keyword evidence="14" id="KW-1185">Reference proteome</keyword>
<dbReference type="EMBL" id="FNZR01000009">
    <property type="protein sequence ID" value="SEL74586.1"/>
    <property type="molecule type" value="Genomic_DNA"/>
</dbReference>
<evidence type="ECO:0000256" key="2">
    <source>
        <dbReference type="ARBA" id="ARBA00022679"/>
    </source>
</evidence>
<proteinExistence type="inferred from homology"/>
<dbReference type="Proteomes" id="UP000198916">
    <property type="component" value="Unassembled WGS sequence"/>
</dbReference>
<gene>
    <name evidence="9" type="primary">thiE</name>
    <name evidence="13" type="ORF">SAMN05421740_109116</name>
</gene>
<dbReference type="AlphaFoldDB" id="A0A1H7SR53"/>
<dbReference type="GO" id="GO:0000287">
    <property type="term" value="F:magnesium ion binding"/>
    <property type="evidence" value="ECO:0007669"/>
    <property type="project" value="UniProtKB-UniRule"/>
</dbReference>
<evidence type="ECO:0000256" key="5">
    <source>
        <dbReference type="ARBA" id="ARBA00022977"/>
    </source>
</evidence>
<name>A0A1H7SR53_9SPHI</name>
<feature type="binding site" evidence="9">
    <location>
        <position position="168"/>
    </location>
    <ligand>
        <name>2-[(2R,5Z)-2-carboxy-4-methylthiazol-5(2H)-ylidene]ethyl phosphate</name>
        <dbReference type="ChEBI" id="CHEBI:62899"/>
    </ligand>
</feature>
<dbReference type="STRING" id="332977.SAMN05421740_109116"/>
<reference evidence="14" key="1">
    <citation type="submission" date="2016-10" db="EMBL/GenBank/DDBJ databases">
        <authorList>
            <person name="Varghese N."/>
            <person name="Submissions S."/>
        </authorList>
    </citation>
    <scope>NUCLEOTIDE SEQUENCE [LARGE SCALE GENOMIC DNA]</scope>
    <source>
        <strain evidence="14">Jip14</strain>
    </source>
</reference>
<dbReference type="InterPro" id="IPR022998">
    <property type="entry name" value="ThiamineP_synth_TenI"/>
</dbReference>
<keyword evidence="4 9" id="KW-0460">Magnesium</keyword>
<feature type="binding site" evidence="9">
    <location>
        <position position="68"/>
    </location>
    <ligand>
        <name>Mg(2+)</name>
        <dbReference type="ChEBI" id="CHEBI:18420"/>
    </ligand>
</feature>
<comment type="cofactor">
    <cofactor evidence="9">
        <name>Mg(2+)</name>
        <dbReference type="ChEBI" id="CHEBI:18420"/>
    </cofactor>
    <text evidence="9">Binds 1 Mg(2+) ion per subunit.</text>
</comment>
<accession>A0A1H7SR53</accession>
<comment type="similarity">
    <text evidence="9 10">Belongs to the thiamine-phosphate synthase family.</text>
</comment>
<feature type="binding site" evidence="9">
    <location>
        <position position="67"/>
    </location>
    <ligand>
        <name>4-amino-2-methyl-5-(diphosphooxymethyl)pyrimidine</name>
        <dbReference type="ChEBI" id="CHEBI:57841"/>
    </ligand>
</feature>
<keyword evidence="3 9" id="KW-0479">Metal-binding</keyword>
<dbReference type="PANTHER" id="PTHR20857:SF15">
    <property type="entry name" value="THIAMINE-PHOSPHATE SYNTHASE"/>
    <property type="match status" value="1"/>
</dbReference>
<feature type="binding site" evidence="9">
    <location>
        <begin position="132"/>
        <end position="134"/>
    </location>
    <ligand>
        <name>2-[(2R,5Z)-2-carboxy-4-methylthiazol-5(2H)-ylidene]ethyl phosphate</name>
        <dbReference type="ChEBI" id="CHEBI:62899"/>
    </ligand>
</feature>
<evidence type="ECO:0000313" key="14">
    <source>
        <dbReference type="Proteomes" id="UP000198916"/>
    </source>
</evidence>
<feature type="domain" description="Thiamine phosphate synthase/TenI" evidence="12">
    <location>
        <begin position="10"/>
        <end position="191"/>
    </location>
</feature>
<dbReference type="Gene3D" id="3.20.20.70">
    <property type="entry name" value="Aldolase class I"/>
    <property type="match status" value="1"/>
</dbReference>
<comment type="catalytic activity">
    <reaction evidence="6 9 10">
        <text>4-methyl-5-(2-phosphooxyethyl)-thiazole + 4-amino-2-methyl-5-(diphosphooxymethyl)pyrimidine + H(+) = thiamine phosphate + diphosphate</text>
        <dbReference type="Rhea" id="RHEA:22328"/>
        <dbReference type="ChEBI" id="CHEBI:15378"/>
        <dbReference type="ChEBI" id="CHEBI:33019"/>
        <dbReference type="ChEBI" id="CHEBI:37575"/>
        <dbReference type="ChEBI" id="CHEBI:57841"/>
        <dbReference type="ChEBI" id="CHEBI:58296"/>
        <dbReference type="EC" id="2.5.1.3"/>
    </reaction>
</comment>
<dbReference type="NCBIfam" id="NF000736">
    <property type="entry name" value="PRK00043.2-3"/>
    <property type="match status" value="1"/>
</dbReference>
<dbReference type="RefSeq" id="WP_177181223.1">
    <property type="nucleotide sequence ID" value="NZ_FNZR01000009.1"/>
</dbReference>
<feature type="binding site" evidence="9">
    <location>
        <position position="87"/>
    </location>
    <ligand>
        <name>Mg(2+)</name>
        <dbReference type="ChEBI" id="CHEBI:18420"/>
    </ligand>
</feature>
<keyword evidence="2 9" id="KW-0808">Transferase</keyword>
<evidence type="ECO:0000256" key="7">
    <source>
        <dbReference type="ARBA" id="ARBA00047851"/>
    </source>
</evidence>
<dbReference type="InterPro" id="IPR013785">
    <property type="entry name" value="Aldolase_TIM"/>
</dbReference>
<evidence type="ECO:0000256" key="6">
    <source>
        <dbReference type="ARBA" id="ARBA00047334"/>
    </source>
</evidence>
<dbReference type="EC" id="2.5.1.3" evidence="9"/>
<evidence type="ECO:0000256" key="10">
    <source>
        <dbReference type="RuleBase" id="RU003826"/>
    </source>
</evidence>
<feature type="binding site" evidence="9">
    <location>
        <position position="135"/>
    </location>
    <ligand>
        <name>4-amino-2-methyl-5-(diphosphooxymethyl)pyrimidine</name>
        <dbReference type="ChEBI" id="CHEBI:57841"/>
    </ligand>
</feature>